<keyword evidence="4 7" id="KW-0479">Metal-binding</keyword>
<comment type="cofactor">
    <cofactor evidence="1 7">
        <name>heme</name>
        <dbReference type="ChEBI" id="CHEBI:30413"/>
    </cofactor>
</comment>
<dbReference type="PROSITE" id="PS00086">
    <property type="entry name" value="CYTOCHROME_P450"/>
    <property type="match status" value="1"/>
</dbReference>
<dbReference type="Gene3D" id="1.10.630.10">
    <property type="entry name" value="Cytochrome P450"/>
    <property type="match status" value="1"/>
</dbReference>
<feature type="binding site" description="axial binding residue" evidence="7">
    <location>
        <position position="317"/>
    </location>
    <ligand>
        <name>heme</name>
        <dbReference type="ChEBI" id="CHEBI:30413"/>
    </ligand>
    <ligandPart>
        <name>Fe</name>
        <dbReference type="ChEBI" id="CHEBI:18248"/>
    </ligandPart>
</feature>
<dbReference type="PANTHER" id="PTHR24305:SF96">
    <property type="entry name" value="CYTOCHROME P450 MONOOXYGENASE STCB-RELATED"/>
    <property type="match status" value="1"/>
</dbReference>
<comment type="caution">
    <text evidence="9">The sequence shown here is derived from an EMBL/GenBank/DDBJ whole genome shotgun (WGS) entry which is preliminary data.</text>
</comment>
<sequence>MRDVKKHAQRRKLFARPFSKTVLRSTWEPVVRGKVQLMISQIQKDLTTLGVCDVFKWSTFLATDVSAHLMFGESFEMLQRGEKNEYIRILESVIQGSGILFELPFLGYIVPCIPLQSVREMFGNGEALLRYGQSLLNNSRSNSESSRNIFSGLVHASEKDGASFNDIDVAIEAGNLIVAGSDTTAVTLTYLIWAILSRPKLHTQLGNELATLRENWEEGDLESLSLLNATITETLRLYGAAPGALPRSVPEGGVTFSGYYIPGGVTVSTQSWTIHRDPVLFPNPEKFDPSRWLPGDNQASEQARLAMSPFGSGSRTCLGIHLSWMELRLATAEFFLQCGNVKWAPSVTEESMKPKHFFLIAPSAHKCKITLAT</sequence>
<dbReference type="AlphaFoldDB" id="A0AAD6GHW9"/>
<dbReference type="SUPFAM" id="SSF48264">
    <property type="entry name" value="Cytochrome P450"/>
    <property type="match status" value="1"/>
</dbReference>
<comment type="similarity">
    <text evidence="2 8">Belongs to the cytochrome P450 family.</text>
</comment>
<reference evidence="9 10" key="1">
    <citation type="journal article" date="2023" name="IMA Fungus">
        <title>Comparative genomic study of the Penicillium genus elucidates a diverse pangenome and 15 lateral gene transfer events.</title>
        <authorList>
            <person name="Petersen C."/>
            <person name="Sorensen T."/>
            <person name="Nielsen M.R."/>
            <person name="Sondergaard T.E."/>
            <person name="Sorensen J.L."/>
            <person name="Fitzpatrick D.A."/>
            <person name="Frisvad J.C."/>
            <person name="Nielsen K.L."/>
        </authorList>
    </citation>
    <scope>NUCLEOTIDE SEQUENCE [LARGE SCALE GENOMIC DNA]</scope>
    <source>
        <strain evidence="9 10">IBT 35679</strain>
    </source>
</reference>
<dbReference type="Proteomes" id="UP001220324">
    <property type="component" value="Unassembled WGS sequence"/>
</dbReference>
<evidence type="ECO:0000256" key="8">
    <source>
        <dbReference type="RuleBase" id="RU000461"/>
    </source>
</evidence>
<keyword evidence="10" id="KW-1185">Reference proteome</keyword>
<keyword evidence="3 7" id="KW-0349">Heme</keyword>
<dbReference type="PRINTS" id="PR00385">
    <property type="entry name" value="P450"/>
</dbReference>
<dbReference type="GO" id="GO:0016705">
    <property type="term" value="F:oxidoreductase activity, acting on paired donors, with incorporation or reduction of molecular oxygen"/>
    <property type="evidence" value="ECO:0007669"/>
    <property type="project" value="InterPro"/>
</dbReference>
<dbReference type="EMBL" id="JAQIZZ010000002">
    <property type="protein sequence ID" value="KAJ5553047.1"/>
    <property type="molecule type" value="Genomic_DNA"/>
</dbReference>
<dbReference type="PRINTS" id="PR00463">
    <property type="entry name" value="EP450I"/>
</dbReference>
<dbReference type="InterPro" id="IPR036396">
    <property type="entry name" value="Cyt_P450_sf"/>
</dbReference>
<evidence type="ECO:0000313" key="9">
    <source>
        <dbReference type="EMBL" id="KAJ5553047.1"/>
    </source>
</evidence>
<dbReference type="PANTHER" id="PTHR24305">
    <property type="entry name" value="CYTOCHROME P450"/>
    <property type="match status" value="1"/>
</dbReference>
<dbReference type="InterPro" id="IPR017972">
    <property type="entry name" value="Cyt_P450_CS"/>
</dbReference>
<dbReference type="CDD" id="cd11059">
    <property type="entry name" value="CYP_fungal"/>
    <property type="match status" value="1"/>
</dbReference>
<evidence type="ECO:0000256" key="7">
    <source>
        <dbReference type="PIRSR" id="PIRSR602401-1"/>
    </source>
</evidence>
<gene>
    <name evidence="9" type="ORF">N7494_002425</name>
</gene>
<keyword evidence="6 7" id="KW-0408">Iron</keyword>
<evidence type="ECO:0000256" key="3">
    <source>
        <dbReference type="ARBA" id="ARBA00022617"/>
    </source>
</evidence>
<evidence type="ECO:0000256" key="6">
    <source>
        <dbReference type="ARBA" id="ARBA00023004"/>
    </source>
</evidence>
<keyword evidence="8" id="KW-0503">Monooxygenase</keyword>
<dbReference type="InterPro" id="IPR002401">
    <property type="entry name" value="Cyt_P450_E_grp-I"/>
</dbReference>
<evidence type="ECO:0008006" key="11">
    <source>
        <dbReference type="Google" id="ProtNLM"/>
    </source>
</evidence>
<protein>
    <recommendedName>
        <fullName evidence="11">Cytochrome P450</fullName>
    </recommendedName>
</protein>
<dbReference type="InterPro" id="IPR001128">
    <property type="entry name" value="Cyt_P450"/>
</dbReference>
<name>A0AAD6GHW9_9EURO</name>
<evidence type="ECO:0000256" key="4">
    <source>
        <dbReference type="ARBA" id="ARBA00022723"/>
    </source>
</evidence>
<dbReference type="GO" id="GO:0005506">
    <property type="term" value="F:iron ion binding"/>
    <property type="evidence" value="ECO:0007669"/>
    <property type="project" value="InterPro"/>
</dbReference>
<dbReference type="GO" id="GO:0004497">
    <property type="term" value="F:monooxygenase activity"/>
    <property type="evidence" value="ECO:0007669"/>
    <property type="project" value="UniProtKB-KW"/>
</dbReference>
<dbReference type="GO" id="GO:0020037">
    <property type="term" value="F:heme binding"/>
    <property type="evidence" value="ECO:0007669"/>
    <property type="project" value="InterPro"/>
</dbReference>
<evidence type="ECO:0000256" key="2">
    <source>
        <dbReference type="ARBA" id="ARBA00010617"/>
    </source>
</evidence>
<organism evidence="9 10">
    <name type="scientific">Penicillium frequentans</name>
    <dbReference type="NCBI Taxonomy" id="3151616"/>
    <lineage>
        <taxon>Eukaryota</taxon>
        <taxon>Fungi</taxon>
        <taxon>Dikarya</taxon>
        <taxon>Ascomycota</taxon>
        <taxon>Pezizomycotina</taxon>
        <taxon>Eurotiomycetes</taxon>
        <taxon>Eurotiomycetidae</taxon>
        <taxon>Eurotiales</taxon>
        <taxon>Aspergillaceae</taxon>
        <taxon>Penicillium</taxon>
    </lineage>
</organism>
<proteinExistence type="inferred from homology"/>
<accession>A0AAD6GHW9</accession>
<dbReference type="GO" id="GO:0043386">
    <property type="term" value="P:mycotoxin biosynthetic process"/>
    <property type="evidence" value="ECO:0007669"/>
    <property type="project" value="UniProtKB-ARBA"/>
</dbReference>
<evidence type="ECO:0000256" key="5">
    <source>
        <dbReference type="ARBA" id="ARBA00023002"/>
    </source>
</evidence>
<keyword evidence="5 8" id="KW-0560">Oxidoreductase</keyword>
<dbReference type="InterPro" id="IPR050121">
    <property type="entry name" value="Cytochrome_P450_monoxygenase"/>
</dbReference>
<dbReference type="Pfam" id="PF00067">
    <property type="entry name" value="p450"/>
    <property type="match status" value="1"/>
</dbReference>
<evidence type="ECO:0000256" key="1">
    <source>
        <dbReference type="ARBA" id="ARBA00001971"/>
    </source>
</evidence>
<evidence type="ECO:0000313" key="10">
    <source>
        <dbReference type="Proteomes" id="UP001220324"/>
    </source>
</evidence>